<evidence type="ECO:0000313" key="2">
    <source>
        <dbReference type="EMBL" id="MFN0254151.1"/>
    </source>
</evidence>
<reference evidence="2 3" key="1">
    <citation type="submission" date="2024-12" db="EMBL/GenBank/DDBJ databases">
        <authorList>
            <person name="Hu S."/>
        </authorList>
    </citation>
    <scope>NUCLEOTIDE SEQUENCE [LARGE SCALE GENOMIC DNA]</scope>
    <source>
        <strain evidence="2 3">THG-T11</strain>
    </source>
</reference>
<protein>
    <submittedName>
        <fullName evidence="2">Uncharacterized protein</fullName>
    </submittedName>
</protein>
<feature type="transmembrane region" description="Helical" evidence="1">
    <location>
        <begin position="61"/>
        <end position="81"/>
    </location>
</feature>
<feature type="transmembrane region" description="Helical" evidence="1">
    <location>
        <begin position="20"/>
        <end position="40"/>
    </location>
</feature>
<gene>
    <name evidence="2" type="ORF">E6A44_001100</name>
</gene>
<organism evidence="2 3">
    <name type="scientific">Pedobacter ureilyticus</name>
    <dbReference type="NCBI Taxonomy" id="1393051"/>
    <lineage>
        <taxon>Bacteria</taxon>
        <taxon>Pseudomonadati</taxon>
        <taxon>Bacteroidota</taxon>
        <taxon>Sphingobacteriia</taxon>
        <taxon>Sphingobacteriales</taxon>
        <taxon>Sphingobacteriaceae</taxon>
        <taxon>Pedobacter</taxon>
    </lineage>
</organism>
<dbReference type="Proteomes" id="UP001517247">
    <property type="component" value="Unassembled WGS sequence"/>
</dbReference>
<proteinExistence type="predicted"/>
<sequence length="183" mass="21466">MLLENTNPKMNLIDRNRFALILLFILGIFIIYFALVITYQEQIIALMTDLFGYRYNVRSKAFAGFTIFPFILGASIIIALWTHYQGKISAFEFAPTQIKIQTKKLIIIEKLQVQKIIIVQKKQTAVEMEIKTKTSSYSIYHFDDTFLNMITAYFQLQKADKHEKNYKTKTEKKIFELNKNISL</sequence>
<keyword evidence="3" id="KW-1185">Reference proteome</keyword>
<keyword evidence="1" id="KW-0812">Transmembrane</keyword>
<evidence type="ECO:0000313" key="3">
    <source>
        <dbReference type="Proteomes" id="UP001517247"/>
    </source>
</evidence>
<evidence type="ECO:0000256" key="1">
    <source>
        <dbReference type="SAM" id="Phobius"/>
    </source>
</evidence>
<keyword evidence="1" id="KW-1133">Transmembrane helix</keyword>
<comment type="caution">
    <text evidence="2">The sequence shown here is derived from an EMBL/GenBank/DDBJ whole genome shotgun (WGS) entry which is preliminary data.</text>
</comment>
<dbReference type="EMBL" id="SSHJ02000001">
    <property type="protein sequence ID" value="MFN0254151.1"/>
    <property type="molecule type" value="Genomic_DNA"/>
</dbReference>
<name>A0ABW9J4N1_9SPHI</name>
<accession>A0ABW9J4N1</accession>
<keyword evidence="1" id="KW-0472">Membrane</keyword>
<dbReference type="RefSeq" id="WP_138721330.1">
    <property type="nucleotide sequence ID" value="NZ_SSHJ02000001.1"/>
</dbReference>